<dbReference type="Pfam" id="PF07093">
    <property type="entry name" value="SGT1"/>
    <property type="match status" value="1"/>
</dbReference>
<evidence type="ECO:0000256" key="1">
    <source>
        <dbReference type="SAM" id="MobiDB-lite"/>
    </source>
</evidence>
<dbReference type="PANTHER" id="PTHR13060:SF0">
    <property type="entry name" value="PROTEIN ECDYSONELESS HOMOLOG"/>
    <property type="match status" value="1"/>
</dbReference>
<proteinExistence type="evidence at transcript level"/>
<protein>
    <submittedName>
        <fullName evidence="2">Ci-HsignallingT1 protein</fullName>
    </submittedName>
</protein>
<dbReference type="AlphaFoldDB" id="Q4H3C3"/>
<organism evidence="2">
    <name type="scientific">Ciona intestinalis</name>
    <name type="common">Transparent sea squirt</name>
    <name type="synonym">Ascidia intestinalis</name>
    <dbReference type="NCBI Taxonomy" id="7719"/>
    <lineage>
        <taxon>Eukaryota</taxon>
        <taxon>Metazoa</taxon>
        <taxon>Chordata</taxon>
        <taxon>Tunicata</taxon>
        <taxon>Ascidiacea</taxon>
        <taxon>Phlebobranchia</taxon>
        <taxon>Cionidae</taxon>
        <taxon>Ciona</taxon>
    </lineage>
</organism>
<gene>
    <name evidence="2" type="primary">Ci-HsignallingT1</name>
</gene>
<evidence type="ECO:0000313" key="2">
    <source>
        <dbReference type="EMBL" id="BAE06504.1"/>
    </source>
</evidence>
<reference evidence="2" key="2">
    <citation type="journal article" date="2004" name="Development">
        <title>Gene expression profiles of transcription factors and signaling molecules in the ascidian embryo: towards a comprehensive understanding of gene networks.</title>
        <authorList>
            <person name="Imai K.S."/>
            <person name="Hino K."/>
            <person name="Yagi K."/>
            <person name="Satoh N."/>
            <person name="Satou Y."/>
        </authorList>
    </citation>
    <scope>NUCLEOTIDE SEQUENCE</scope>
</reference>
<dbReference type="PANTHER" id="PTHR13060">
    <property type="entry name" value="SGT1 PROTEIN HSGT1 SUPPRESSOR OF GCR2"/>
    <property type="match status" value="1"/>
</dbReference>
<accession>A0A1W2VNM1</accession>
<dbReference type="EMBL" id="AB210499">
    <property type="protein sequence ID" value="BAE06504.1"/>
    <property type="molecule type" value="mRNA"/>
</dbReference>
<reference evidence="2" key="3">
    <citation type="submission" date="2005-04" db="EMBL/GenBank/DDBJ databases">
        <title>Expressed genes in Ciona intestinalis.</title>
        <authorList>
            <person name="Satou Y."/>
        </authorList>
    </citation>
    <scope>NUCLEOTIDE SEQUENCE</scope>
</reference>
<name>Q4H3C3_CIOIN</name>
<sequence>MDEIPTNFVDNVTHYTLYANKLSDCNKLEEILLKCQAIVAKETHGHIWQNEPFQLSICKTTTPFSLKGNTNYGDSVDDEWFIVYLLHKITISLTQLVATINDSDGEFLLIEAAEYLPKWLTPTTCNNRVFISKGLVHIVLKPASPSEIDILPIGDPTLLQALDAVSNYPWLTQASSSIISCIQKRISGFPCQDNVFHANVYLCESIVHLLDKNPSLISAAVQAFYLRDPVDLRACRTFTYFKPENRVWSQIPMTRCHYAQLMQQQFIADKRSGYLPSSALPPKQNKGVDLGMKISHGLEILCSKVKPTKSAENPDAPALFDEDKFNSFVSYLKETGYFRNELEGSKLYNQLKIEAQKFFIENCVSDRNVPTEQDVLVNMVKMLKIWGKSGFPKLETLVIKDILEELPNESSDKWMYLDKNAVEELTKEMNLGFKNLHIGKKKKKTADLSQETIKETVEKMKTFVGEVSGLEGVETTNDITPVVFDVENFMLNVENMLGHAENMSDESSSEFLTSDEETDTDLEEEKNEIQEYMEKMDSELSATAVGKSFVKLKSENAGVSENISTEEQKLNDDNAPVNIDLNLVENFLQGCHSQAGLAGPVTNVLGSLGINIPSGVDLN</sequence>
<accession>Q4H3C3</accession>
<feature type="compositionally biased region" description="Acidic residues" evidence="1">
    <location>
        <begin position="503"/>
        <end position="521"/>
    </location>
</feature>
<reference evidence="2" key="1">
    <citation type="journal article" date="2003" name="Dev. Genes Evol.">
        <title>Genomewide surveys of developmentally relevant genes in Ciona intestinalis.</title>
        <authorList>
            <person name="Satou Y."/>
            <person name="Satoh N."/>
        </authorList>
    </citation>
    <scope>NUCLEOTIDE SEQUENCE</scope>
</reference>
<feature type="region of interest" description="Disordered" evidence="1">
    <location>
        <begin position="501"/>
        <end position="521"/>
    </location>
</feature>
<dbReference type="KEGG" id="cin:778648"/>
<dbReference type="InterPro" id="IPR010770">
    <property type="entry name" value="Ecd"/>
</dbReference>
<dbReference type="OrthoDB" id="27237at2759"/>